<dbReference type="EMBL" id="BARS01039113">
    <property type="protein sequence ID" value="GAG15542.1"/>
    <property type="molecule type" value="Genomic_DNA"/>
</dbReference>
<gene>
    <name evidence="1" type="ORF">S01H1_59776</name>
</gene>
<comment type="caution">
    <text evidence="1">The sequence shown here is derived from an EMBL/GenBank/DDBJ whole genome shotgun (WGS) entry which is preliminary data.</text>
</comment>
<sequence>NKEMDAQEIMQRVFTEDGIKQEFEQTLSSRVERYLKVKPHGIVPLTEFAPVSAECTLLFRDGHYYGSVALSQAVAEAIAKFLCVRNGWKPKKSFEENVAKLETRQFISKDLKEKFLRLWEKRDDYHHLNPSIETDRQKLETLAYEKVLLLKEIESEVFKFSVVDGKLVPENRKYWALQQNGTVPVFLKLE</sequence>
<feature type="non-terminal residue" evidence="1">
    <location>
        <position position="1"/>
    </location>
</feature>
<organism evidence="1">
    <name type="scientific">marine sediment metagenome</name>
    <dbReference type="NCBI Taxonomy" id="412755"/>
    <lineage>
        <taxon>unclassified sequences</taxon>
        <taxon>metagenomes</taxon>
        <taxon>ecological metagenomes</taxon>
    </lineage>
</organism>
<protein>
    <submittedName>
        <fullName evidence="1">Uncharacterized protein</fullName>
    </submittedName>
</protein>
<accession>X0VWR2</accession>
<evidence type="ECO:0000313" key="1">
    <source>
        <dbReference type="EMBL" id="GAG15542.1"/>
    </source>
</evidence>
<dbReference type="AlphaFoldDB" id="X0VWR2"/>
<name>X0VWR2_9ZZZZ</name>
<proteinExistence type="predicted"/>
<reference evidence="1" key="1">
    <citation type="journal article" date="2014" name="Front. Microbiol.">
        <title>High frequency of phylogenetically diverse reductive dehalogenase-homologous genes in deep subseafloor sedimentary metagenomes.</title>
        <authorList>
            <person name="Kawai M."/>
            <person name="Futagami T."/>
            <person name="Toyoda A."/>
            <person name="Takaki Y."/>
            <person name="Nishi S."/>
            <person name="Hori S."/>
            <person name="Arai W."/>
            <person name="Tsubouchi T."/>
            <person name="Morono Y."/>
            <person name="Uchiyama I."/>
            <person name="Ito T."/>
            <person name="Fujiyama A."/>
            <person name="Inagaki F."/>
            <person name="Takami H."/>
        </authorList>
    </citation>
    <scope>NUCLEOTIDE SEQUENCE</scope>
    <source>
        <strain evidence="1">Expedition CK06-06</strain>
    </source>
</reference>